<reference evidence="2 3" key="1">
    <citation type="submission" date="2015-01" db="EMBL/GenBank/DDBJ databases">
        <title>Rufibacter sp./DG31D/ whole genome sequencing.</title>
        <authorList>
            <person name="Kim M.K."/>
            <person name="Srinivasan S."/>
            <person name="Lee J.-J."/>
        </authorList>
    </citation>
    <scope>NUCLEOTIDE SEQUENCE [LARGE SCALE GENOMIC DNA]</scope>
    <source>
        <strain evidence="2 3">DG31D</strain>
    </source>
</reference>
<evidence type="ECO:0008006" key="4">
    <source>
        <dbReference type="Google" id="ProtNLM"/>
    </source>
</evidence>
<name>A0A0H4VUY6_9BACT</name>
<feature type="signal peptide" evidence="1">
    <location>
        <begin position="1"/>
        <end position="19"/>
    </location>
</feature>
<feature type="chain" id="PRO_5005212256" description="Lipoprotein" evidence="1">
    <location>
        <begin position="20"/>
        <end position="293"/>
    </location>
</feature>
<gene>
    <name evidence="2" type="ORF">TH63_14595</name>
</gene>
<evidence type="ECO:0000256" key="1">
    <source>
        <dbReference type="SAM" id="SignalP"/>
    </source>
</evidence>
<organism evidence="2 3">
    <name type="scientific">Rufibacter radiotolerans</name>
    <dbReference type="NCBI Taxonomy" id="1379910"/>
    <lineage>
        <taxon>Bacteria</taxon>
        <taxon>Pseudomonadati</taxon>
        <taxon>Bacteroidota</taxon>
        <taxon>Cytophagia</taxon>
        <taxon>Cytophagales</taxon>
        <taxon>Hymenobacteraceae</taxon>
        <taxon>Rufibacter</taxon>
    </lineage>
</organism>
<dbReference type="RefSeq" id="WP_053093871.1">
    <property type="nucleotide sequence ID" value="NZ_CP010777.1"/>
</dbReference>
<sequence length="293" mass="32389">MRVLLSLLTAVGLCFGACSNTDPEPKVTPTAEDPITTFFPNEVKPALSANCFSGAYYRKVVSSKDVWLGIQGKVVLPTIAFDPARINPAKPQQYLDNPSVYMGGNMGGQETDIGLTWEVIRDAQGNVTPDRKAFRPFLRRTSHVSGQPASYENAPAESGYYWYPGEEVSMSVQVVAEGKLKLIIEGAGKRFEKEFDAAGYRMGGQGDFKRVNAIDQVANEGKPVQATKTKVENAVWKETNLFRQWEGKVVSVPMHQKRFTDMRCPNINYFRIVATDEERKAGAETINISGASY</sequence>
<dbReference type="AlphaFoldDB" id="A0A0H4VUY6"/>
<accession>A0A0H4VUY6</accession>
<protein>
    <recommendedName>
        <fullName evidence="4">Lipoprotein</fullName>
    </recommendedName>
</protein>
<dbReference type="EMBL" id="CP010777">
    <property type="protein sequence ID" value="AKQ47742.1"/>
    <property type="molecule type" value="Genomic_DNA"/>
</dbReference>
<evidence type="ECO:0000313" key="2">
    <source>
        <dbReference type="EMBL" id="AKQ47742.1"/>
    </source>
</evidence>
<keyword evidence="1" id="KW-0732">Signal</keyword>
<dbReference type="Proteomes" id="UP000036458">
    <property type="component" value="Chromosome"/>
</dbReference>
<keyword evidence="3" id="KW-1185">Reference proteome</keyword>
<dbReference type="STRING" id="1379910.TH63_14595"/>
<dbReference type="PATRIC" id="fig|1379910.4.peg.3178"/>
<proteinExistence type="predicted"/>
<dbReference type="OrthoDB" id="746896at2"/>
<dbReference type="KEGG" id="ruf:TH63_14595"/>
<evidence type="ECO:0000313" key="3">
    <source>
        <dbReference type="Proteomes" id="UP000036458"/>
    </source>
</evidence>